<sequence>MGIAFRKIMFSFALGLCLSRRRLFPSSAHYFGISPLYCLRSVTTFHHSQNEDPERRFFALRIFFFFLLRDIFICFT</sequence>
<feature type="signal peptide" evidence="1">
    <location>
        <begin position="1"/>
        <end position="19"/>
    </location>
</feature>
<evidence type="ECO:0000313" key="3">
    <source>
        <dbReference type="Proteomes" id="UP000323597"/>
    </source>
</evidence>
<feature type="chain" id="PRO_5023138394" description="Secreted protein" evidence="1">
    <location>
        <begin position="20"/>
        <end position="76"/>
    </location>
</feature>
<keyword evidence="1" id="KW-0732">Signal</keyword>
<evidence type="ECO:0000313" key="2">
    <source>
        <dbReference type="EMBL" id="TYI53010.1"/>
    </source>
</evidence>
<dbReference type="EMBL" id="CM017660">
    <property type="protein sequence ID" value="TYI53010.1"/>
    <property type="molecule type" value="Genomic_DNA"/>
</dbReference>
<proteinExistence type="predicted"/>
<evidence type="ECO:0000256" key="1">
    <source>
        <dbReference type="SAM" id="SignalP"/>
    </source>
</evidence>
<gene>
    <name evidence="2" type="ORF">E1A91_D12G289200v1</name>
</gene>
<protein>
    <recommendedName>
        <fullName evidence="4">Secreted protein</fullName>
    </recommendedName>
</protein>
<dbReference type="AlphaFoldDB" id="A0A5D2SK72"/>
<evidence type="ECO:0008006" key="4">
    <source>
        <dbReference type="Google" id="ProtNLM"/>
    </source>
</evidence>
<accession>A0A5D2SK72</accession>
<reference evidence="2 3" key="1">
    <citation type="submission" date="2019-07" db="EMBL/GenBank/DDBJ databases">
        <title>WGS assembly of Gossypium mustelinum.</title>
        <authorList>
            <person name="Chen Z.J."/>
            <person name="Sreedasyam A."/>
            <person name="Ando A."/>
            <person name="Song Q."/>
            <person name="De L."/>
            <person name="Hulse-Kemp A."/>
            <person name="Ding M."/>
            <person name="Ye W."/>
            <person name="Kirkbride R."/>
            <person name="Jenkins J."/>
            <person name="Plott C."/>
            <person name="Lovell J."/>
            <person name="Lin Y.-M."/>
            <person name="Vaughn R."/>
            <person name="Liu B."/>
            <person name="Li W."/>
            <person name="Simpson S."/>
            <person name="Scheffler B."/>
            <person name="Saski C."/>
            <person name="Grover C."/>
            <person name="Hu G."/>
            <person name="Conover J."/>
            <person name="Carlson J."/>
            <person name="Shu S."/>
            <person name="Boston L."/>
            <person name="Williams M."/>
            <person name="Peterson D."/>
            <person name="Mcgee K."/>
            <person name="Jones D."/>
            <person name="Wendel J."/>
            <person name="Stelly D."/>
            <person name="Grimwood J."/>
            <person name="Schmutz J."/>
        </authorList>
    </citation>
    <scope>NUCLEOTIDE SEQUENCE [LARGE SCALE GENOMIC DNA]</scope>
    <source>
        <strain evidence="2">1408120.09</strain>
    </source>
</reference>
<name>A0A5D2SK72_GOSMU</name>
<dbReference type="Proteomes" id="UP000323597">
    <property type="component" value="Chromosome D12"/>
</dbReference>
<keyword evidence="3" id="KW-1185">Reference proteome</keyword>
<organism evidence="2 3">
    <name type="scientific">Gossypium mustelinum</name>
    <name type="common">Cotton</name>
    <name type="synonym">Gossypium caicoense</name>
    <dbReference type="NCBI Taxonomy" id="34275"/>
    <lineage>
        <taxon>Eukaryota</taxon>
        <taxon>Viridiplantae</taxon>
        <taxon>Streptophyta</taxon>
        <taxon>Embryophyta</taxon>
        <taxon>Tracheophyta</taxon>
        <taxon>Spermatophyta</taxon>
        <taxon>Magnoliopsida</taxon>
        <taxon>eudicotyledons</taxon>
        <taxon>Gunneridae</taxon>
        <taxon>Pentapetalae</taxon>
        <taxon>rosids</taxon>
        <taxon>malvids</taxon>
        <taxon>Malvales</taxon>
        <taxon>Malvaceae</taxon>
        <taxon>Malvoideae</taxon>
        <taxon>Gossypium</taxon>
    </lineage>
</organism>